<protein>
    <submittedName>
        <fullName evidence="2">DUF2156 domain-containing protein</fullName>
    </submittedName>
</protein>
<dbReference type="InterPro" id="IPR016732">
    <property type="entry name" value="UCP018688"/>
</dbReference>
<dbReference type="PANTHER" id="PTHR41373:SF1">
    <property type="entry name" value="PHOSPHATIDYLGLYCEROL LYSYLTRANSFERASE C-TERMINAL DOMAIN-CONTAINING PROTEIN"/>
    <property type="match status" value="1"/>
</dbReference>
<reference evidence="2 3" key="1">
    <citation type="submission" date="2018-05" db="EMBL/GenBank/DDBJ databases">
        <title>Complete genome sequence of Megasphaera sp. AJH120T, isolated from the ceca of a chicken.</title>
        <authorList>
            <person name="Maki J."/>
            <person name="Looft T."/>
        </authorList>
    </citation>
    <scope>NUCLEOTIDE SEQUENCE [LARGE SCALE GENOMIC DNA]</scope>
    <source>
        <strain evidence="2 3">AJH120</strain>
    </source>
</reference>
<dbReference type="AlphaFoldDB" id="A0A346AZD1"/>
<name>A0A346AZD1_9FIRM</name>
<keyword evidence="3" id="KW-1185">Reference proteome</keyword>
<dbReference type="SUPFAM" id="SSF55729">
    <property type="entry name" value="Acyl-CoA N-acyltransferases (Nat)"/>
    <property type="match status" value="2"/>
</dbReference>
<proteinExistence type="predicted"/>
<dbReference type="PANTHER" id="PTHR41373">
    <property type="entry name" value="DUF2156 DOMAIN-CONTAINING PROTEIN"/>
    <property type="match status" value="1"/>
</dbReference>
<sequence length="313" mass="37277">MGGITIISFREFRLEDKQIIDDYFHQQRYEQADASFMNLFAWQYPYEIQWAEEDNVLYIRSGRGKKQFWLPPFTRHDGSFTKGILRMHEWFDQHGYPFLMKGVTPEAAERIRALCPDCYNFTPDRDNYEYVYLTQNLINLSGKKYRQKKNNLNHFRNQYIGNWEYVPITEEIFDECLAAEENWYDKHEGFEDDEELQGERQAIETVFNNWGILQPTGGAIRMYNKIVAFSIGEMLNDDTAIIHYEKSDPTIRGLYQAINHEFVVHAWSHTTYINREEDMGLPGLRQSKESYNPVRYIEKFEVTLKEPGKWTSD</sequence>
<dbReference type="OrthoDB" id="9765580at2"/>
<evidence type="ECO:0000259" key="1">
    <source>
        <dbReference type="Pfam" id="PF09924"/>
    </source>
</evidence>
<dbReference type="InterPro" id="IPR016181">
    <property type="entry name" value="Acyl_CoA_acyltransferase"/>
</dbReference>
<evidence type="ECO:0000313" key="2">
    <source>
        <dbReference type="EMBL" id="AXL21224.1"/>
    </source>
</evidence>
<dbReference type="KEGG" id="meg:DKB62_06440"/>
<dbReference type="InterPro" id="IPR024320">
    <property type="entry name" value="LPG_synthase_C"/>
</dbReference>
<dbReference type="Gene3D" id="3.40.630.30">
    <property type="match status" value="1"/>
</dbReference>
<organism evidence="2 3">
    <name type="scientific">Megasphaera stantonii</name>
    <dbReference type="NCBI Taxonomy" id="2144175"/>
    <lineage>
        <taxon>Bacteria</taxon>
        <taxon>Bacillati</taxon>
        <taxon>Bacillota</taxon>
        <taxon>Negativicutes</taxon>
        <taxon>Veillonellales</taxon>
        <taxon>Veillonellaceae</taxon>
        <taxon>Megasphaera</taxon>
    </lineage>
</organism>
<dbReference type="Pfam" id="PF09924">
    <property type="entry name" value="LPG_synthase_C"/>
    <property type="match status" value="1"/>
</dbReference>
<gene>
    <name evidence="2" type="ORF">DKB62_06440</name>
</gene>
<dbReference type="EMBL" id="CP029462">
    <property type="protein sequence ID" value="AXL21224.1"/>
    <property type="molecule type" value="Genomic_DNA"/>
</dbReference>
<feature type="domain" description="Phosphatidylglycerol lysyltransferase C-terminal" evidence="1">
    <location>
        <begin position="32"/>
        <end position="300"/>
    </location>
</feature>
<evidence type="ECO:0000313" key="3">
    <source>
        <dbReference type="Proteomes" id="UP000254337"/>
    </source>
</evidence>
<dbReference type="Proteomes" id="UP000254337">
    <property type="component" value="Chromosome"/>
</dbReference>
<accession>A0A346AZD1</accession>
<dbReference type="PIRSF" id="PIRSF018688">
    <property type="entry name" value="UCP018688"/>
    <property type="match status" value="1"/>
</dbReference>